<evidence type="ECO:0000256" key="2">
    <source>
        <dbReference type="ARBA" id="ARBA00008926"/>
    </source>
</evidence>
<feature type="compositionally biased region" description="Gly residues" evidence="11">
    <location>
        <begin position="291"/>
        <end position="302"/>
    </location>
</feature>
<comment type="similarity">
    <text evidence="2">Belongs to the nucleoporin GLFG family.</text>
</comment>
<comment type="subcellular location">
    <subcellularLocation>
        <location evidence="1">Nucleus</location>
        <location evidence="1">Nuclear pore complex</location>
    </subcellularLocation>
</comment>
<sequence>MSFGSGGFGGFGQQNQNQSSGFGGFGSNTNTNTGGFGASNTNNAFGSNTPAGGGLFGNTSSGFGGSGGFGSTSNNAFGAKPAFGSTTTAGGGLFGSSTATAGGTGFGSTGFGANTASTSTPFGGGGSLFGGNKPAGFGSTATTGTGTSLFGAGGSFGSSSTPAFGATNNPGIGANVGDPPGTAQVPFAATNEKEANNTSQTNSFQNILFMEPYKKWSGDELRLADYNQGRRHGNSSGAGAFGVSSGFGSTGFGSNTQNTGFGSSNTGTGLFGSSQPAAASTGFGGTTATPGTGGFGSSGGLFGQNKPATGGLFGGTSQPAQTGGLFGSSNTGFGANTTNTAGGFGAANTNTGTGGLFGAQTATQNKPSGFSFGSTANTGSGFGNTANTGGFGANASAGTGTGLFGATNQASTTTNTGGGLFGNTNQQQQQGTTGFGGGGGFGTQNQQTGGGLFGSQQKPAGTGLFGSTTAGQTGGGGLFGSNTNTATPFGASTTNQSGGGLFGAKPAATGTGLFGSTGTGQTGTTGGGLFSGLGANNQTQQQPAQNTLFGGSTQNQQKPSLFGQPAQSTGTGLFGGQNQQQGGIFGGSTIQQPQQTGLTGSIFNTSQNSQAPQSLTASINDVSAYGTPSLFSNLGTGEVQNPGPLATPLSSKTNKPKKGSVLPLWKLNPGSATKFVTPSKRGYGFSYSTYGSPSTPSSVSSTPGALSQSLLTGSIGRGLSKSISTSSLRRSFNVDDTILNPGSFSSSSGPRYGSVGSVKKLTIDRSMRTDLFSTPNKEKPGQDLVNGGSRKLTKRVSFDTSNVDAIEDGRRNETPTSETDAQDLGYLRPSSGNTNGVNGTKSRPLDAAQEMEQVKGKELAIVHEEESPAPTPRIVEPSGDKEPGEYWMHPSKEEIQSMNRVQRSQVSDFTVGRKNVGQIRFKVPVDLTNIDPDELFGGIINLQTRSATVYPNPAKKPPVGKGLNVPAEISLEQSWPRGRDKKTPVSDKAGHRLIKHVERLKRIENTTFIDYNKDTGVWVFSVEHFTTYGLDYDEEETEGELVGDSLAVKEPVSVQSQTTINEEIVSPEVDPDDTFEFRHKRRALPGAFDRSEAVSDDEEDMADATQESFLSDRSAGSASNAVVLGKDENMDEEYAMSEDQDASAYLRYHPAAEHDIDSQYLGSLAEYQETPGGVMRARMRAVKESNTPRKVEVTDGDDWMDMLQKTISPQKRDRAALKSLDIADSHEQLQQSTRGDMPMARSRIVSDGRGFATSIDLMNSLFEKARSPVKTVQAPAPSKGFKWPYKRQNKDTAEDEANMDPKDRAFHDCLRPSWGGDGTLVLSTTPKVLTRSSRRTVEKEGLMSLTKLNIVSENRDVRFAKFSNESAAKALSNHIAMTKFTSSGGVPEASLDPVPNLKAFFHEQDMQNPGNAHEKLVWELASILFDDVRAEAGLQSSHNEESQLRRAALSNFWKGLVEEASSRSIGMARSPEEKAVASLSGHRVADACKHLLDGKNFRLATLVSLIGTSDLTKKDMREQVREWHEANVLSEFSEPLRAIYELLGGNVCICEGKKGAMENRMESFVISERFGLDWKQAFGLRLWYAISANDDVASAVRLFEEDVEQDKEARPVTWFAEQGIPALWEDPDKATREDLLWGLLCLFADQDIDLEHVLRPENSQLSPLDFRLSWQLGRALLSTHKVSFSDNGAEKADAATLSFAAQLTNEGSWLEAVFVLLHLSDPASRVKAIQDHLCHHAGQLGTEQSESFITLTQTFKIPAAWIWQAKALYMRSIKKDPSAEVHCLLRASAFAEAHKTFAKQVAPAAIIERDYEGLFGILKQFEGHENSIPDWNLGGEIYRDFLQLVHHRKKGTQAPPSVLEDLMSGLPAMHEAADSTDIIEVAAVADMANFTAKAVVDIAKRGDMQLSNVLGLPLTEDGYLKYSTELAFAYYRDIMVGRS</sequence>
<protein>
    <submittedName>
        <fullName evidence="13">Nuclear protein 96-domain-containing protein</fullName>
    </submittedName>
</protein>
<dbReference type="PANTHER" id="PTHR23198:SF6">
    <property type="entry name" value="NUCLEAR PORE COMPLEX PROTEIN NUP98-NUP96"/>
    <property type="match status" value="1"/>
</dbReference>
<dbReference type="Pfam" id="PF13634">
    <property type="entry name" value="Nucleoporin_FG"/>
    <property type="match status" value="4"/>
</dbReference>
<feature type="compositionally biased region" description="Gly residues" evidence="11">
    <location>
        <begin position="1"/>
        <end position="12"/>
    </location>
</feature>
<feature type="region of interest" description="Disordered" evidence="11">
    <location>
        <begin position="408"/>
        <end position="501"/>
    </location>
</feature>
<keyword evidence="4" id="KW-0677">Repeat</keyword>
<evidence type="ECO:0000256" key="9">
    <source>
        <dbReference type="ARBA" id="ARBA00023132"/>
    </source>
</evidence>
<dbReference type="EMBL" id="JANBVO010000006">
    <property type="protein sequence ID" value="KAJ9151205.1"/>
    <property type="molecule type" value="Genomic_DNA"/>
</dbReference>
<feature type="region of interest" description="Disordered" evidence="11">
    <location>
        <begin position="802"/>
        <end position="840"/>
    </location>
</feature>
<dbReference type="Pfam" id="PF04096">
    <property type="entry name" value="Nucleoporin2"/>
    <property type="match status" value="1"/>
</dbReference>
<dbReference type="Gene3D" id="3.30.1610.10">
    <property type="entry name" value="Peptidase S59, nucleoporin"/>
    <property type="match status" value="1"/>
</dbReference>
<evidence type="ECO:0000256" key="3">
    <source>
        <dbReference type="ARBA" id="ARBA00022448"/>
    </source>
</evidence>
<feature type="compositionally biased region" description="Polar residues" evidence="11">
    <location>
        <begin position="548"/>
        <end position="559"/>
    </location>
</feature>
<feature type="region of interest" description="Disordered" evidence="11">
    <location>
        <begin position="1088"/>
        <end position="1120"/>
    </location>
</feature>
<proteinExistence type="inferred from homology"/>
<feature type="compositionally biased region" description="Low complexity" evidence="11">
    <location>
        <begin position="258"/>
        <end position="290"/>
    </location>
</feature>
<evidence type="ECO:0000259" key="12">
    <source>
        <dbReference type="PROSITE" id="PS51434"/>
    </source>
</evidence>
<accession>A0AA38S876</accession>
<gene>
    <name evidence="13" type="ORF">NKR23_g3037</name>
</gene>
<dbReference type="GO" id="GO:0006606">
    <property type="term" value="P:protein import into nucleus"/>
    <property type="evidence" value="ECO:0007669"/>
    <property type="project" value="TreeGrafter"/>
</dbReference>
<keyword evidence="8" id="KW-0811">Translocation</keyword>
<keyword evidence="10" id="KW-0539">Nucleus</keyword>
<dbReference type="FunFam" id="1.25.40.690:FF:000003">
    <property type="entry name" value="Nucleoporin SONB, putative"/>
    <property type="match status" value="1"/>
</dbReference>
<dbReference type="GO" id="GO:0006405">
    <property type="term" value="P:RNA export from nucleus"/>
    <property type="evidence" value="ECO:0007669"/>
    <property type="project" value="TreeGrafter"/>
</dbReference>
<feature type="compositionally biased region" description="Polar residues" evidence="11">
    <location>
        <begin position="830"/>
        <end position="840"/>
    </location>
</feature>
<feature type="compositionally biased region" description="Gly residues" evidence="11">
    <location>
        <begin position="433"/>
        <end position="453"/>
    </location>
</feature>
<dbReference type="GO" id="GO:0000973">
    <property type="term" value="P:post-transcriptional tethering of RNA polymerase II gene DNA at nuclear periphery"/>
    <property type="evidence" value="ECO:0007669"/>
    <property type="project" value="TreeGrafter"/>
</dbReference>
<feature type="region of interest" description="Disordered" evidence="11">
    <location>
        <begin position="548"/>
        <end position="609"/>
    </location>
</feature>
<dbReference type="Proteomes" id="UP001174694">
    <property type="component" value="Unassembled WGS sequence"/>
</dbReference>
<evidence type="ECO:0000256" key="11">
    <source>
        <dbReference type="SAM" id="MobiDB-lite"/>
    </source>
</evidence>
<dbReference type="GO" id="GO:0003723">
    <property type="term" value="F:RNA binding"/>
    <property type="evidence" value="ECO:0007669"/>
    <property type="project" value="TreeGrafter"/>
</dbReference>
<comment type="caution">
    <text evidence="13">The sequence shown here is derived from an EMBL/GenBank/DDBJ whole genome shotgun (WGS) entry which is preliminary data.</text>
</comment>
<keyword evidence="7" id="KW-0653">Protein transport</keyword>
<dbReference type="Pfam" id="PF12110">
    <property type="entry name" value="Nup96"/>
    <property type="match status" value="1"/>
</dbReference>
<dbReference type="InterPro" id="IPR025574">
    <property type="entry name" value="Nucleoporin_FG_rpt"/>
</dbReference>
<dbReference type="SUPFAM" id="SSF82215">
    <property type="entry name" value="C-terminal autoproteolytic domain of nucleoporin nup98"/>
    <property type="match status" value="1"/>
</dbReference>
<keyword evidence="5" id="KW-0068">Autocatalytic cleavage</keyword>
<dbReference type="Gene3D" id="1.10.10.2360">
    <property type="match status" value="1"/>
</dbReference>
<evidence type="ECO:0000256" key="1">
    <source>
        <dbReference type="ARBA" id="ARBA00004567"/>
    </source>
</evidence>
<feature type="region of interest" description="Disordered" evidence="11">
    <location>
        <begin position="258"/>
        <end position="328"/>
    </location>
</feature>
<dbReference type="InterPro" id="IPR007230">
    <property type="entry name" value="Nup98_auto-Pept-S59_dom"/>
</dbReference>
<dbReference type="Gene3D" id="1.25.40.690">
    <property type="match status" value="1"/>
</dbReference>
<evidence type="ECO:0000313" key="13">
    <source>
        <dbReference type="EMBL" id="KAJ9151205.1"/>
    </source>
</evidence>
<keyword evidence="9" id="KW-0906">Nuclear pore complex</keyword>
<evidence type="ECO:0000256" key="4">
    <source>
        <dbReference type="ARBA" id="ARBA00022737"/>
    </source>
</evidence>
<feature type="compositionally biased region" description="Polar residues" evidence="11">
    <location>
        <begin position="588"/>
        <end position="609"/>
    </location>
</feature>
<dbReference type="GO" id="GO:0017056">
    <property type="term" value="F:structural constituent of nuclear pore"/>
    <property type="evidence" value="ECO:0007669"/>
    <property type="project" value="InterPro"/>
</dbReference>
<dbReference type="GO" id="GO:0044614">
    <property type="term" value="C:nuclear pore cytoplasmic filaments"/>
    <property type="evidence" value="ECO:0007669"/>
    <property type="project" value="TreeGrafter"/>
</dbReference>
<dbReference type="FunFam" id="3.30.1610.10:FF:000003">
    <property type="entry name" value="Nucleoporin SONB, putative"/>
    <property type="match status" value="1"/>
</dbReference>
<feature type="region of interest" description="Disordered" evidence="11">
    <location>
        <begin position="1"/>
        <end position="28"/>
    </location>
</feature>
<feature type="compositionally biased region" description="Low complexity" evidence="11">
    <location>
        <begin position="422"/>
        <end position="432"/>
    </location>
</feature>
<evidence type="ECO:0000256" key="10">
    <source>
        <dbReference type="ARBA" id="ARBA00023242"/>
    </source>
</evidence>
<dbReference type="GO" id="GO:0034398">
    <property type="term" value="P:telomere tethering at nuclear periphery"/>
    <property type="evidence" value="ECO:0007669"/>
    <property type="project" value="TreeGrafter"/>
</dbReference>
<feature type="region of interest" description="Disordered" evidence="11">
    <location>
        <begin position="633"/>
        <end position="657"/>
    </location>
</feature>
<dbReference type="GO" id="GO:0051028">
    <property type="term" value="P:mRNA transport"/>
    <property type="evidence" value="ECO:0007669"/>
    <property type="project" value="UniProtKB-KW"/>
</dbReference>
<keyword evidence="3" id="KW-0813">Transport</keyword>
<dbReference type="InterPro" id="IPR037665">
    <property type="entry name" value="Nucleoporin_S59-like"/>
</dbReference>
<keyword evidence="14" id="KW-1185">Reference proteome</keyword>
<reference evidence="13" key="1">
    <citation type="submission" date="2022-07" db="EMBL/GenBank/DDBJ databases">
        <title>Fungi with potential for degradation of polypropylene.</title>
        <authorList>
            <person name="Gostincar C."/>
        </authorList>
    </citation>
    <scope>NUCLEOTIDE SEQUENCE</scope>
    <source>
        <strain evidence="13">EXF-13308</strain>
    </source>
</reference>
<dbReference type="InterPro" id="IPR021967">
    <property type="entry name" value="Nup98_C"/>
</dbReference>
<name>A0AA38S876_9PEZI</name>
<evidence type="ECO:0000256" key="5">
    <source>
        <dbReference type="ARBA" id="ARBA00022813"/>
    </source>
</evidence>
<feature type="domain" description="Peptidase S59" evidence="12">
    <location>
        <begin position="883"/>
        <end position="1025"/>
    </location>
</feature>
<evidence type="ECO:0000256" key="7">
    <source>
        <dbReference type="ARBA" id="ARBA00022927"/>
    </source>
</evidence>
<keyword evidence="6" id="KW-0509">mRNA transport</keyword>
<dbReference type="PROSITE" id="PS51434">
    <property type="entry name" value="NUP_C"/>
    <property type="match status" value="1"/>
</dbReference>
<dbReference type="PANTHER" id="PTHR23198">
    <property type="entry name" value="NUCLEOPORIN"/>
    <property type="match status" value="1"/>
</dbReference>
<dbReference type="InterPro" id="IPR036903">
    <property type="entry name" value="Nup98_auto-Pept-S59_dom_sf"/>
</dbReference>
<feature type="compositionally biased region" description="Polar residues" evidence="11">
    <location>
        <begin position="1105"/>
        <end position="1120"/>
    </location>
</feature>
<feature type="compositionally biased region" description="Polar residues" evidence="11">
    <location>
        <begin position="486"/>
        <end position="496"/>
    </location>
</feature>
<evidence type="ECO:0000256" key="6">
    <source>
        <dbReference type="ARBA" id="ARBA00022816"/>
    </source>
</evidence>
<organism evidence="13 14">
    <name type="scientific">Pleurostoma richardsiae</name>
    <dbReference type="NCBI Taxonomy" id="41990"/>
    <lineage>
        <taxon>Eukaryota</taxon>
        <taxon>Fungi</taxon>
        <taxon>Dikarya</taxon>
        <taxon>Ascomycota</taxon>
        <taxon>Pezizomycotina</taxon>
        <taxon>Sordariomycetes</taxon>
        <taxon>Sordariomycetidae</taxon>
        <taxon>Calosphaeriales</taxon>
        <taxon>Pleurostomataceae</taxon>
        <taxon>Pleurostoma</taxon>
    </lineage>
</organism>
<evidence type="ECO:0000256" key="8">
    <source>
        <dbReference type="ARBA" id="ARBA00023010"/>
    </source>
</evidence>
<evidence type="ECO:0000313" key="14">
    <source>
        <dbReference type="Proteomes" id="UP001174694"/>
    </source>
</evidence>
<dbReference type="GO" id="GO:0008139">
    <property type="term" value="F:nuclear localization sequence binding"/>
    <property type="evidence" value="ECO:0007669"/>
    <property type="project" value="TreeGrafter"/>
</dbReference>